<dbReference type="SUPFAM" id="SSF63825">
    <property type="entry name" value="YWTD domain"/>
    <property type="match status" value="1"/>
</dbReference>
<keyword evidence="2" id="KW-1185">Reference proteome</keyword>
<proteinExistence type="predicted"/>
<dbReference type="PaxDb" id="2903-EOD04208"/>
<dbReference type="PANTHER" id="PTHR46388:SF2">
    <property type="entry name" value="NHL REPEAT-CONTAINING PROTEIN 2"/>
    <property type="match status" value="1"/>
</dbReference>
<dbReference type="Proteomes" id="UP000013827">
    <property type="component" value="Unassembled WGS sequence"/>
</dbReference>
<dbReference type="OMA" id="CRIRTLN"/>
<dbReference type="AlphaFoldDB" id="A0A0D3HYX3"/>
<dbReference type="KEGG" id="ehx:EMIHUDRAFT_69240"/>
<dbReference type="eggNOG" id="KOG2177">
    <property type="taxonomic scope" value="Eukaryota"/>
</dbReference>
<dbReference type="HOGENOM" id="CLU_008645_1_2_1"/>
<protein>
    <recommendedName>
        <fullName evidence="3">SMP-30/Gluconolactonase/LRE-like region domain-containing protein</fullName>
    </recommendedName>
</protein>
<name>A0A0D3HYX3_EMIH1</name>
<dbReference type="EnsemblProtists" id="EOD04208">
    <property type="protein sequence ID" value="EOD04208"/>
    <property type="gene ID" value="EMIHUDRAFT_69240"/>
</dbReference>
<dbReference type="RefSeq" id="XP_005756637.1">
    <property type="nucleotide sequence ID" value="XM_005756580.1"/>
</dbReference>
<reference evidence="2" key="1">
    <citation type="journal article" date="2013" name="Nature">
        <title>Pan genome of the phytoplankton Emiliania underpins its global distribution.</title>
        <authorList>
            <person name="Read B.A."/>
            <person name="Kegel J."/>
            <person name="Klute M.J."/>
            <person name="Kuo A."/>
            <person name="Lefebvre S.C."/>
            <person name="Maumus F."/>
            <person name="Mayer C."/>
            <person name="Miller J."/>
            <person name="Monier A."/>
            <person name="Salamov A."/>
            <person name="Young J."/>
            <person name="Aguilar M."/>
            <person name="Claverie J.M."/>
            <person name="Frickenhaus S."/>
            <person name="Gonzalez K."/>
            <person name="Herman E.K."/>
            <person name="Lin Y.C."/>
            <person name="Napier J."/>
            <person name="Ogata H."/>
            <person name="Sarno A.F."/>
            <person name="Shmutz J."/>
            <person name="Schroeder D."/>
            <person name="de Vargas C."/>
            <person name="Verret F."/>
            <person name="von Dassow P."/>
            <person name="Valentin K."/>
            <person name="Van de Peer Y."/>
            <person name="Wheeler G."/>
            <person name="Dacks J.B."/>
            <person name="Delwiche C.F."/>
            <person name="Dyhrman S.T."/>
            <person name="Glockner G."/>
            <person name="John U."/>
            <person name="Richards T."/>
            <person name="Worden A.Z."/>
            <person name="Zhang X."/>
            <person name="Grigoriev I.V."/>
            <person name="Allen A.E."/>
            <person name="Bidle K."/>
            <person name="Borodovsky M."/>
            <person name="Bowler C."/>
            <person name="Brownlee C."/>
            <person name="Cock J.M."/>
            <person name="Elias M."/>
            <person name="Gladyshev V.N."/>
            <person name="Groth M."/>
            <person name="Guda C."/>
            <person name="Hadaegh A."/>
            <person name="Iglesias-Rodriguez M.D."/>
            <person name="Jenkins J."/>
            <person name="Jones B.M."/>
            <person name="Lawson T."/>
            <person name="Leese F."/>
            <person name="Lindquist E."/>
            <person name="Lobanov A."/>
            <person name="Lomsadze A."/>
            <person name="Malik S.B."/>
            <person name="Marsh M.E."/>
            <person name="Mackinder L."/>
            <person name="Mock T."/>
            <person name="Mueller-Roeber B."/>
            <person name="Pagarete A."/>
            <person name="Parker M."/>
            <person name="Probert I."/>
            <person name="Quesneville H."/>
            <person name="Raines C."/>
            <person name="Rensing S.A."/>
            <person name="Riano-Pachon D.M."/>
            <person name="Richier S."/>
            <person name="Rokitta S."/>
            <person name="Shiraiwa Y."/>
            <person name="Soanes D.M."/>
            <person name="van der Giezen M."/>
            <person name="Wahlund T.M."/>
            <person name="Williams B."/>
            <person name="Wilson W."/>
            <person name="Wolfe G."/>
            <person name="Wurch L.L."/>
        </authorList>
    </citation>
    <scope>NUCLEOTIDE SEQUENCE</scope>
</reference>
<evidence type="ECO:0008006" key="3">
    <source>
        <dbReference type="Google" id="ProtNLM"/>
    </source>
</evidence>
<dbReference type="Gene3D" id="2.120.10.30">
    <property type="entry name" value="TolB, C-terminal domain"/>
    <property type="match status" value="2"/>
</dbReference>
<dbReference type="PANTHER" id="PTHR46388">
    <property type="entry name" value="NHL REPEAT-CONTAINING PROTEIN 2"/>
    <property type="match status" value="1"/>
</dbReference>
<accession>A0A0D3HYX3</accession>
<dbReference type="InterPro" id="IPR011042">
    <property type="entry name" value="6-blade_b-propeller_TolB-like"/>
</dbReference>
<dbReference type="GeneID" id="17250387"/>
<evidence type="ECO:0000313" key="2">
    <source>
        <dbReference type="Proteomes" id="UP000013827"/>
    </source>
</evidence>
<dbReference type="STRING" id="2903.R1B3T0"/>
<sequence length="266" mass="26261">MHGVVSDRAGAWYVTTDDSVLHVSSAGRVRSVATVEAQDPGLRGIAISPDLSALFVADSGGHKILQVEAATGAVTTLAGSGEDGDTDAVGGAAQFTSPRGVAISPDGSALFVADFRGFKIRRVEVATGAVTTVAGSGTNGSVDGVGGAAQFYYPSGVAISPDGSALFVVDCLGHKIRRVEVATGAVTALAGSGTMGSVDGVGGAAQFSYPHGVAISLDGSALFVADVSNQKIRRVEVATGAVTTLAGSGTMDSADGVGGAAHFHNP</sequence>
<evidence type="ECO:0000313" key="1">
    <source>
        <dbReference type="EnsemblProtists" id="EOD04208"/>
    </source>
</evidence>
<reference evidence="1" key="2">
    <citation type="submission" date="2024-10" db="UniProtKB">
        <authorList>
            <consortium name="EnsemblProtists"/>
        </authorList>
    </citation>
    <scope>IDENTIFICATION</scope>
</reference>
<organism evidence="1 2">
    <name type="scientific">Emiliania huxleyi (strain CCMP1516)</name>
    <dbReference type="NCBI Taxonomy" id="280463"/>
    <lineage>
        <taxon>Eukaryota</taxon>
        <taxon>Haptista</taxon>
        <taxon>Haptophyta</taxon>
        <taxon>Prymnesiophyceae</taxon>
        <taxon>Isochrysidales</taxon>
        <taxon>Noelaerhabdaceae</taxon>
        <taxon>Emiliania</taxon>
    </lineage>
</organism>